<keyword evidence="3" id="KW-1185">Reference proteome</keyword>
<proteinExistence type="predicted"/>
<keyword evidence="1" id="KW-0472">Membrane</keyword>
<keyword evidence="1" id="KW-0812">Transmembrane</keyword>
<dbReference type="OrthoDB" id="9812136at2"/>
<dbReference type="Proteomes" id="UP000028926">
    <property type="component" value="Plasmid unnamed"/>
</dbReference>
<feature type="transmembrane region" description="Helical" evidence="1">
    <location>
        <begin position="47"/>
        <end position="65"/>
    </location>
</feature>
<keyword evidence="2" id="KW-0614">Plasmid</keyword>
<dbReference type="Pfam" id="PF04070">
    <property type="entry name" value="DUF378"/>
    <property type="match status" value="1"/>
</dbReference>
<keyword evidence="1" id="KW-1133">Transmembrane helix</keyword>
<evidence type="ECO:0000313" key="2">
    <source>
        <dbReference type="EMBL" id="AIK97309.1"/>
    </source>
</evidence>
<dbReference type="KEGG" id="paca:ID47_12055"/>
<dbReference type="HOGENOM" id="CLU_179993_2_0_5"/>
<dbReference type="RefSeq" id="WP_051908915.1">
    <property type="nucleotide sequence ID" value="NZ_CP008942.1"/>
</dbReference>
<protein>
    <recommendedName>
        <fullName evidence="4">DUF378 domain-containing protein</fullName>
    </recommendedName>
</protein>
<accession>A0A077AZ77</accession>
<evidence type="ECO:0008006" key="4">
    <source>
        <dbReference type="Google" id="ProtNLM"/>
    </source>
</evidence>
<evidence type="ECO:0000313" key="3">
    <source>
        <dbReference type="Proteomes" id="UP000028926"/>
    </source>
</evidence>
<gene>
    <name evidence="2" type="ORF">ID47_12055</name>
</gene>
<sequence length="70" mass="7830">MVQTKHTLTVICEIILIIGALNWGLVGAFDFNLVAYIFSPYPLVEKAVYDGVGIAGLYILYRIIIRMVRA</sequence>
<feature type="transmembrane region" description="Helical" evidence="1">
    <location>
        <begin position="7"/>
        <end position="27"/>
    </location>
</feature>
<name>A0A077AZ77_9PROT</name>
<dbReference type="AlphaFoldDB" id="A0A077AZ77"/>
<reference evidence="2 3" key="1">
    <citation type="submission" date="2014-07" db="EMBL/GenBank/DDBJ databases">
        <title>Comparative genomic insights into amoeba endosymbionts belonging to the families of Holosporaceae and Candidatus Midichloriaceae within Rickettsiales.</title>
        <authorList>
            <person name="Wang Z."/>
            <person name="Wu M."/>
        </authorList>
    </citation>
    <scope>NUCLEOTIDE SEQUENCE [LARGE SCALE GENOMIC DNA]</scope>
    <source>
        <strain evidence="2">PRA3</strain>
        <plasmid evidence="2">unnamed</plasmid>
    </source>
</reference>
<dbReference type="PANTHER" id="PTHR37304:SF1">
    <property type="entry name" value="MEMBRANE PROTEIN"/>
    <property type="match status" value="1"/>
</dbReference>
<dbReference type="InterPro" id="IPR007211">
    <property type="entry name" value="DUF378"/>
</dbReference>
<dbReference type="PANTHER" id="PTHR37304">
    <property type="entry name" value="MEMBRANE PROTEIN-RELATED"/>
    <property type="match status" value="1"/>
</dbReference>
<dbReference type="EMBL" id="CP008942">
    <property type="protein sequence ID" value="AIK97309.1"/>
    <property type="molecule type" value="Genomic_DNA"/>
</dbReference>
<evidence type="ECO:0000256" key="1">
    <source>
        <dbReference type="SAM" id="Phobius"/>
    </source>
</evidence>
<geneLocation type="plasmid" evidence="2">
    <name>unnamed</name>
</geneLocation>
<organism evidence="2 3">
    <name type="scientific">Candidatus Odyssella acanthamoebae</name>
    <dbReference type="NCBI Taxonomy" id="91604"/>
    <lineage>
        <taxon>Bacteria</taxon>
        <taxon>Pseudomonadati</taxon>
        <taxon>Pseudomonadota</taxon>
        <taxon>Alphaproteobacteria</taxon>
        <taxon>Holosporales</taxon>
        <taxon>Candidatus Paracaedibacteraceae</taxon>
        <taxon>Candidatus Odyssella</taxon>
    </lineage>
</organism>
<dbReference type="eggNOG" id="COG2155">
    <property type="taxonomic scope" value="Bacteria"/>
</dbReference>